<protein>
    <submittedName>
        <fullName evidence="1">Uncharacterized protein</fullName>
    </submittedName>
</protein>
<keyword evidence="2" id="KW-1185">Reference proteome</keyword>
<gene>
    <name evidence="1" type="ORF">GRI97_17025</name>
</gene>
<evidence type="ECO:0000313" key="2">
    <source>
        <dbReference type="Proteomes" id="UP000469430"/>
    </source>
</evidence>
<organism evidence="1 2">
    <name type="scientific">Croceibacterium xixiisoli</name>
    <dbReference type="NCBI Taxonomy" id="1476466"/>
    <lineage>
        <taxon>Bacteria</taxon>
        <taxon>Pseudomonadati</taxon>
        <taxon>Pseudomonadota</taxon>
        <taxon>Alphaproteobacteria</taxon>
        <taxon>Sphingomonadales</taxon>
        <taxon>Erythrobacteraceae</taxon>
        <taxon>Croceibacterium</taxon>
    </lineage>
</organism>
<proteinExistence type="predicted"/>
<dbReference type="Proteomes" id="UP000469430">
    <property type="component" value="Unassembled WGS sequence"/>
</dbReference>
<dbReference type="RefSeq" id="WP_161392419.1">
    <property type="nucleotide sequence ID" value="NZ_JBHSCP010000003.1"/>
</dbReference>
<reference evidence="1 2" key="1">
    <citation type="submission" date="2019-12" db="EMBL/GenBank/DDBJ databases">
        <title>Genomic-based taxomic classification of the family Erythrobacteraceae.</title>
        <authorList>
            <person name="Xu L."/>
        </authorList>
    </citation>
    <scope>NUCLEOTIDE SEQUENCE [LARGE SCALE GENOMIC DNA]</scope>
    <source>
        <strain evidence="1 2">S36</strain>
    </source>
</reference>
<evidence type="ECO:0000313" key="1">
    <source>
        <dbReference type="EMBL" id="MXP00697.1"/>
    </source>
</evidence>
<accession>A0A6I4TXE7</accession>
<dbReference type="EMBL" id="WTYJ01000004">
    <property type="protein sequence ID" value="MXP00697.1"/>
    <property type="molecule type" value="Genomic_DNA"/>
</dbReference>
<sequence length="80" mass="8844">MTYDELLTFFEAVKQDRENDPLIGSNAGLIAMGEAEPSAQIARMVESLTGERARLEDEQMAAMLGRLTSEPDARRVPAFN</sequence>
<dbReference type="AlphaFoldDB" id="A0A6I4TXE7"/>
<name>A0A6I4TXE7_9SPHN</name>
<comment type="caution">
    <text evidence="1">The sequence shown here is derived from an EMBL/GenBank/DDBJ whole genome shotgun (WGS) entry which is preliminary data.</text>
</comment>